<dbReference type="InterPro" id="IPR000160">
    <property type="entry name" value="GGDEF_dom"/>
</dbReference>
<feature type="transmembrane region" description="Helical" evidence="5">
    <location>
        <begin position="74"/>
        <end position="93"/>
    </location>
</feature>
<dbReference type="EMBL" id="CP000302">
    <property type="protein sequence ID" value="ABE56237.1"/>
    <property type="molecule type" value="Genomic_DNA"/>
</dbReference>
<evidence type="ECO:0000256" key="2">
    <source>
        <dbReference type="ARBA" id="ARBA00012528"/>
    </source>
</evidence>
<dbReference type="STRING" id="318161.Sden_2959"/>
<dbReference type="GO" id="GO:1902201">
    <property type="term" value="P:negative regulation of bacterial-type flagellum-dependent cell motility"/>
    <property type="evidence" value="ECO:0007669"/>
    <property type="project" value="TreeGrafter"/>
</dbReference>
<proteinExistence type="predicted"/>
<dbReference type="HOGENOM" id="CLU_952811_0_0_6"/>
<sequence length="292" mass="33311">MRGSASTYIKQRGLTELKIAGWGGPADELRYGITQELQHLIPRLNYALRGISEQQRLAIYNKWNNVSVVEDIDYQVAIQILGILAAIIFVLMLRNYNIKIYSQALEVKNKQLEELRGNLERKNQQLDFLSAHDPLTKLYNRHYFNSQYIDKKQDENNVEPMCLIIMDVDYFKLINDNFGHNTGDIVLAKLAELLINTVRGSDVVTRWGGEEFIILCPKLALQSACELCQRLAIQIQQTQFTDGVKITCSFGVAQREANESILMCLDRADKALYRAKDGGRNQTCIDTKAVDF</sequence>
<dbReference type="GO" id="GO:0043709">
    <property type="term" value="P:cell adhesion involved in single-species biofilm formation"/>
    <property type="evidence" value="ECO:0007669"/>
    <property type="project" value="TreeGrafter"/>
</dbReference>
<name>Q12JY9_SHEDO</name>
<dbReference type="GO" id="GO:0005886">
    <property type="term" value="C:plasma membrane"/>
    <property type="evidence" value="ECO:0007669"/>
    <property type="project" value="TreeGrafter"/>
</dbReference>
<dbReference type="Pfam" id="PF00990">
    <property type="entry name" value="GGDEF"/>
    <property type="match status" value="1"/>
</dbReference>
<evidence type="ECO:0000256" key="4">
    <source>
        <dbReference type="SAM" id="Coils"/>
    </source>
</evidence>
<dbReference type="InterPro" id="IPR050469">
    <property type="entry name" value="Diguanylate_Cyclase"/>
</dbReference>
<dbReference type="EC" id="2.7.7.65" evidence="2"/>
<keyword evidence="5" id="KW-0472">Membrane</keyword>
<evidence type="ECO:0000256" key="5">
    <source>
        <dbReference type="SAM" id="Phobius"/>
    </source>
</evidence>
<keyword evidence="8" id="KW-1185">Reference proteome</keyword>
<dbReference type="CDD" id="cd01949">
    <property type="entry name" value="GGDEF"/>
    <property type="match status" value="1"/>
</dbReference>
<organism evidence="7 8">
    <name type="scientific">Shewanella denitrificans (strain OS217 / ATCC BAA-1090 / DSM 15013)</name>
    <dbReference type="NCBI Taxonomy" id="318161"/>
    <lineage>
        <taxon>Bacteria</taxon>
        <taxon>Pseudomonadati</taxon>
        <taxon>Pseudomonadota</taxon>
        <taxon>Gammaproteobacteria</taxon>
        <taxon>Alteromonadales</taxon>
        <taxon>Shewanellaceae</taxon>
        <taxon>Shewanella</taxon>
    </lineage>
</organism>
<dbReference type="GO" id="GO:0052621">
    <property type="term" value="F:diguanylate cyclase activity"/>
    <property type="evidence" value="ECO:0007669"/>
    <property type="project" value="UniProtKB-EC"/>
</dbReference>
<dbReference type="Proteomes" id="UP000001982">
    <property type="component" value="Chromosome"/>
</dbReference>
<comment type="cofactor">
    <cofactor evidence="1">
        <name>Mg(2+)</name>
        <dbReference type="ChEBI" id="CHEBI:18420"/>
    </cofactor>
</comment>
<dbReference type="Gene3D" id="3.40.190.10">
    <property type="entry name" value="Periplasmic binding protein-like II"/>
    <property type="match status" value="2"/>
</dbReference>
<keyword evidence="5" id="KW-0812">Transmembrane</keyword>
<reference evidence="7 8" key="1">
    <citation type="submission" date="2006-03" db="EMBL/GenBank/DDBJ databases">
        <title>Complete sequence of Shewanella denitrificans OS217.</title>
        <authorList>
            <consortium name="US DOE Joint Genome Institute"/>
            <person name="Copeland A."/>
            <person name="Lucas S."/>
            <person name="Lapidus A."/>
            <person name="Barry K."/>
            <person name="Detter J.C."/>
            <person name="Glavina del Rio T."/>
            <person name="Hammon N."/>
            <person name="Israni S."/>
            <person name="Dalin E."/>
            <person name="Tice H."/>
            <person name="Pitluck S."/>
            <person name="Brettin T."/>
            <person name="Bruce D."/>
            <person name="Han C."/>
            <person name="Tapia R."/>
            <person name="Gilna P."/>
            <person name="Kiss H."/>
            <person name="Schmutz J."/>
            <person name="Larimer F."/>
            <person name="Land M."/>
            <person name="Hauser L."/>
            <person name="Kyrpides N."/>
            <person name="Lykidis A."/>
            <person name="Richardson P."/>
        </authorList>
    </citation>
    <scope>NUCLEOTIDE SEQUENCE [LARGE SCALE GENOMIC DNA]</scope>
    <source>
        <strain evidence="8">OS217 / ATCC BAA-1090 / DSM 15013</strain>
    </source>
</reference>
<dbReference type="Gene3D" id="3.30.70.270">
    <property type="match status" value="1"/>
</dbReference>
<evidence type="ECO:0000313" key="7">
    <source>
        <dbReference type="EMBL" id="ABE56237.1"/>
    </source>
</evidence>
<gene>
    <name evidence="7" type="ordered locus">Sden_2959</name>
</gene>
<dbReference type="SUPFAM" id="SSF55073">
    <property type="entry name" value="Nucleotide cyclase"/>
    <property type="match status" value="1"/>
</dbReference>
<feature type="domain" description="GGDEF" evidence="6">
    <location>
        <begin position="159"/>
        <end position="288"/>
    </location>
</feature>
<dbReference type="InterPro" id="IPR043128">
    <property type="entry name" value="Rev_trsase/Diguanyl_cyclase"/>
</dbReference>
<dbReference type="OrthoDB" id="9180959at2"/>
<dbReference type="KEGG" id="sdn:Sden_2959"/>
<dbReference type="FunFam" id="3.30.70.270:FF:000001">
    <property type="entry name" value="Diguanylate cyclase domain protein"/>
    <property type="match status" value="1"/>
</dbReference>
<comment type="catalytic activity">
    <reaction evidence="3">
        <text>2 GTP = 3',3'-c-di-GMP + 2 diphosphate</text>
        <dbReference type="Rhea" id="RHEA:24898"/>
        <dbReference type="ChEBI" id="CHEBI:33019"/>
        <dbReference type="ChEBI" id="CHEBI:37565"/>
        <dbReference type="ChEBI" id="CHEBI:58805"/>
        <dbReference type="EC" id="2.7.7.65"/>
    </reaction>
</comment>
<dbReference type="RefSeq" id="WP_011497386.1">
    <property type="nucleotide sequence ID" value="NC_007954.1"/>
</dbReference>
<dbReference type="PANTHER" id="PTHR45138">
    <property type="entry name" value="REGULATORY COMPONENTS OF SENSORY TRANSDUCTION SYSTEM"/>
    <property type="match status" value="1"/>
</dbReference>
<dbReference type="PROSITE" id="PS50887">
    <property type="entry name" value="GGDEF"/>
    <property type="match status" value="1"/>
</dbReference>
<evidence type="ECO:0000256" key="1">
    <source>
        <dbReference type="ARBA" id="ARBA00001946"/>
    </source>
</evidence>
<keyword evidence="4" id="KW-0175">Coiled coil</keyword>
<evidence type="ECO:0000256" key="3">
    <source>
        <dbReference type="ARBA" id="ARBA00034247"/>
    </source>
</evidence>
<accession>Q12JY9</accession>
<evidence type="ECO:0000259" key="6">
    <source>
        <dbReference type="PROSITE" id="PS50887"/>
    </source>
</evidence>
<protein>
    <recommendedName>
        <fullName evidence="2">diguanylate cyclase</fullName>
        <ecNumber evidence="2">2.7.7.65</ecNumber>
    </recommendedName>
</protein>
<dbReference type="NCBIfam" id="TIGR00254">
    <property type="entry name" value="GGDEF"/>
    <property type="match status" value="1"/>
</dbReference>
<feature type="coiled-coil region" evidence="4">
    <location>
        <begin position="98"/>
        <end position="132"/>
    </location>
</feature>
<dbReference type="InterPro" id="IPR029787">
    <property type="entry name" value="Nucleotide_cyclase"/>
</dbReference>
<evidence type="ECO:0000313" key="8">
    <source>
        <dbReference type="Proteomes" id="UP000001982"/>
    </source>
</evidence>
<keyword evidence="5" id="KW-1133">Transmembrane helix</keyword>
<dbReference type="eggNOG" id="COG3706">
    <property type="taxonomic scope" value="Bacteria"/>
</dbReference>
<dbReference type="PANTHER" id="PTHR45138:SF9">
    <property type="entry name" value="DIGUANYLATE CYCLASE DGCM-RELATED"/>
    <property type="match status" value="1"/>
</dbReference>
<dbReference type="SMART" id="SM00267">
    <property type="entry name" value="GGDEF"/>
    <property type="match status" value="1"/>
</dbReference>
<dbReference type="AlphaFoldDB" id="Q12JY9"/>